<dbReference type="GO" id="GO:0005794">
    <property type="term" value="C:Golgi apparatus"/>
    <property type="evidence" value="ECO:0007669"/>
    <property type="project" value="TreeGrafter"/>
</dbReference>
<keyword evidence="5" id="KW-1185">Reference proteome</keyword>
<evidence type="ECO:0000256" key="1">
    <source>
        <dbReference type="ARBA" id="ARBA00022441"/>
    </source>
</evidence>
<evidence type="ECO:0000259" key="3">
    <source>
        <dbReference type="PROSITE" id="PS50097"/>
    </source>
</evidence>
<dbReference type="Gene3D" id="2.120.10.80">
    <property type="entry name" value="Kelch-type beta propeller"/>
    <property type="match status" value="2"/>
</dbReference>
<reference evidence="4 5" key="1">
    <citation type="submission" date="2015-09" db="EMBL/GenBank/DDBJ databases">
        <title>Trachymyrmex cornetzi WGS genome.</title>
        <authorList>
            <person name="Nygaard S."/>
            <person name="Hu H."/>
            <person name="Boomsma J."/>
            <person name="Zhang G."/>
        </authorList>
    </citation>
    <scope>NUCLEOTIDE SEQUENCE [LARGE SCALE GENOMIC DNA]</scope>
    <source>
        <strain evidence="4">Tcor2-1</strain>
        <tissue evidence="4">Whole body</tissue>
    </source>
</reference>
<dbReference type="Pfam" id="PF00651">
    <property type="entry name" value="BTB"/>
    <property type="match status" value="3"/>
</dbReference>
<dbReference type="STRING" id="471704.A0A195DCS0"/>
<dbReference type="SUPFAM" id="SSF117281">
    <property type="entry name" value="Kelch motif"/>
    <property type="match status" value="1"/>
</dbReference>
<dbReference type="AlphaFoldDB" id="A0A195DCS0"/>
<dbReference type="PROSITE" id="PS50097">
    <property type="entry name" value="BTB"/>
    <property type="match status" value="2"/>
</dbReference>
<gene>
    <name evidence="4" type="ORF">ALC57_17285</name>
</gene>
<name>A0A195DCS0_9HYME</name>
<dbReference type="Pfam" id="PF01344">
    <property type="entry name" value="Kelch_1"/>
    <property type="match status" value="1"/>
</dbReference>
<organism evidence="4 5">
    <name type="scientific">Trachymyrmex cornetzi</name>
    <dbReference type="NCBI Taxonomy" id="471704"/>
    <lineage>
        <taxon>Eukaryota</taxon>
        <taxon>Metazoa</taxon>
        <taxon>Ecdysozoa</taxon>
        <taxon>Arthropoda</taxon>
        <taxon>Hexapoda</taxon>
        <taxon>Insecta</taxon>
        <taxon>Pterygota</taxon>
        <taxon>Neoptera</taxon>
        <taxon>Endopterygota</taxon>
        <taxon>Hymenoptera</taxon>
        <taxon>Apocrita</taxon>
        <taxon>Aculeata</taxon>
        <taxon>Formicoidea</taxon>
        <taxon>Formicidae</taxon>
        <taxon>Myrmicinae</taxon>
        <taxon>Trachymyrmex</taxon>
    </lineage>
</organism>
<dbReference type="SMART" id="SM00225">
    <property type="entry name" value="BTB"/>
    <property type="match status" value="2"/>
</dbReference>
<keyword evidence="2" id="KW-0677">Repeat</keyword>
<dbReference type="GO" id="GO:0003779">
    <property type="term" value="F:actin binding"/>
    <property type="evidence" value="ECO:0007669"/>
    <property type="project" value="UniProtKB-KW"/>
</dbReference>
<dbReference type="InterPro" id="IPR011333">
    <property type="entry name" value="SKP1/BTB/POZ_sf"/>
</dbReference>
<evidence type="ECO:0000313" key="4">
    <source>
        <dbReference type="EMBL" id="KYN10678.1"/>
    </source>
</evidence>
<dbReference type="SMART" id="SM00612">
    <property type="entry name" value="Kelch"/>
    <property type="match status" value="3"/>
</dbReference>
<dbReference type="Proteomes" id="UP000078492">
    <property type="component" value="Unassembled WGS sequence"/>
</dbReference>
<protein>
    <submittedName>
        <fullName evidence="4">Leucine-zipper-like transcriptional regulator 1</fullName>
    </submittedName>
</protein>
<proteinExistence type="predicted"/>
<dbReference type="PANTHER" id="PTHR46376:SF1">
    <property type="entry name" value="LEUCINE-ZIPPER-LIKE TRANSCRIPTIONAL REGULATOR 1"/>
    <property type="match status" value="1"/>
</dbReference>
<feature type="domain" description="BTB" evidence="3">
    <location>
        <begin position="404"/>
        <end position="510"/>
    </location>
</feature>
<dbReference type="FunFam" id="2.120.10.80:FF:000054">
    <property type="entry name" value="Leucine-zipper-like transcription regulator 1"/>
    <property type="match status" value="1"/>
</dbReference>
<dbReference type="SUPFAM" id="SSF54695">
    <property type="entry name" value="POZ domain"/>
    <property type="match status" value="2"/>
</dbReference>
<dbReference type="PANTHER" id="PTHR46376">
    <property type="entry name" value="LEUCINE-ZIPPER-LIKE TRANSCRIPTIONAL REGULATOR 1"/>
    <property type="match status" value="1"/>
</dbReference>
<feature type="domain" description="BTB" evidence="3">
    <location>
        <begin position="659"/>
        <end position="727"/>
    </location>
</feature>
<sequence length="832" mass="95408">MDNVATTPTIAECADAMTLNFGPFETVHRWQRMPECAEFVGARRSKHTMVAYNDDIYVFGGDNGKRMLNDVLRFDVKEKSWGRALATGILPAPRYHHSAVIHGSSMFVFGGYTGDIHSNSNLSNKNDLFEYCFLTGHWSPWKFDGKAPVPRSAHGAAVYDNKLWIFAGYDGNARLNDMWTISLLPGEIKTWEEVVQVGERPPTCCNFPVTVARESMFVFSGQSGARTTNSLFQFHFKEKRWTRISTEHILRGAPPPPARRYGHTMVSFDRHLYVFGGTADSALSNDLHCYDLDTQTWNVILPSTDSVFCLIWIHLSIFANVFFHNNMVQEIISNFYFYNNACTQLPSGRLFHAAAVIGDAMFIFGGTVDNNIRSAEMYRFQFSSYPKCTLHDDFGRLLNLSLFCDVEFIVGELETKIPAHIAMVAARSQFLRTLIRQARKKRDKQKLIDVPTNESSLLETIFTINIYLYIFFLGFINLAIMLQVKLKDAVPEAFKMVLNYIYTDRIDPTKRLDDKIEDPQSNRIVLLMIDVYRLAEQFHMKRLEQLCVNYLEATISHTNVLEALCNAVHLKLYFIKDFCLSFVVKENNYNLIVMSREFETLDQPLMVEIIRRRLMPQTKTITKYESVTGRVVSYEIYLLGTNLEQDMEAFLKSFGQEFCDITLELDGRSIPAHKAILAARCGYFEGLFRSTPGNNTANVQIGETIPSYDSFYSLLKYIYYANVSMPPEDSLYLFAASEYYSFTNNRLKVFCKQNLEMNVTFENVIPVLEAAERTQNIDMKKYALNLIVHHFSEVARLPKLRELSRELLLDILDALADDRSDARTCQDMTTDC</sequence>
<keyword evidence="1" id="KW-0880">Kelch repeat</keyword>
<dbReference type="CDD" id="cd18308">
    <property type="entry name" value="BTB1_POZ_LZTR1"/>
    <property type="match status" value="1"/>
</dbReference>
<evidence type="ECO:0000256" key="2">
    <source>
        <dbReference type="ARBA" id="ARBA00022737"/>
    </source>
</evidence>
<dbReference type="Gene3D" id="3.30.710.10">
    <property type="entry name" value="Potassium Channel Kv1.1, Chain A"/>
    <property type="match status" value="2"/>
</dbReference>
<dbReference type="EMBL" id="KQ980989">
    <property type="protein sequence ID" value="KYN10678.1"/>
    <property type="molecule type" value="Genomic_DNA"/>
</dbReference>
<dbReference type="InterPro" id="IPR000210">
    <property type="entry name" value="BTB/POZ_dom"/>
</dbReference>
<dbReference type="Pfam" id="PF24681">
    <property type="entry name" value="Kelch_KLHDC2_KLHL20_DRC7"/>
    <property type="match status" value="1"/>
</dbReference>
<dbReference type="CDD" id="cd18505">
    <property type="entry name" value="BACK1_LZTR1"/>
    <property type="match status" value="1"/>
</dbReference>
<evidence type="ECO:0000313" key="5">
    <source>
        <dbReference type="Proteomes" id="UP000078492"/>
    </source>
</evidence>
<dbReference type="InterPro" id="IPR051568">
    <property type="entry name" value="LZTR1/Attractin"/>
</dbReference>
<dbReference type="InterPro" id="IPR015915">
    <property type="entry name" value="Kelch-typ_b-propeller"/>
</dbReference>
<accession>A0A195DCS0</accession>
<dbReference type="InterPro" id="IPR006652">
    <property type="entry name" value="Kelch_1"/>
</dbReference>